<reference evidence="3" key="1">
    <citation type="journal article" date="2019" name="Int. J. Syst. Evol. Microbiol.">
        <title>The Global Catalogue of Microorganisms (GCM) 10K type strain sequencing project: providing services to taxonomists for standard genome sequencing and annotation.</title>
        <authorList>
            <consortium name="The Broad Institute Genomics Platform"/>
            <consortium name="The Broad Institute Genome Sequencing Center for Infectious Disease"/>
            <person name="Wu L."/>
            <person name="Ma J."/>
        </authorList>
    </citation>
    <scope>NUCLEOTIDE SEQUENCE [LARGE SCALE GENOMIC DNA]</scope>
    <source>
        <strain evidence="3">CCUG 61485</strain>
    </source>
</reference>
<protein>
    <recommendedName>
        <fullName evidence="4">Erythromycin esterase family protein</fullName>
    </recommendedName>
</protein>
<proteinExistence type="predicted"/>
<name>A0ABW3Y4C7_9FLAO</name>
<organism evidence="2 3">
    <name type="scientific">Namhaeicola litoreus</name>
    <dbReference type="NCBI Taxonomy" id="1052145"/>
    <lineage>
        <taxon>Bacteria</taxon>
        <taxon>Pseudomonadati</taxon>
        <taxon>Bacteroidota</taxon>
        <taxon>Flavobacteriia</taxon>
        <taxon>Flavobacteriales</taxon>
        <taxon>Flavobacteriaceae</taxon>
        <taxon>Namhaeicola</taxon>
    </lineage>
</organism>
<feature type="signal peptide" evidence="1">
    <location>
        <begin position="1"/>
        <end position="22"/>
    </location>
</feature>
<dbReference type="Proteomes" id="UP001597201">
    <property type="component" value="Unassembled WGS sequence"/>
</dbReference>
<dbReference type="RefSeq" id="WP_377180068.1">
    <property type="nucleotide sequence ID" value="NZ_JBHTMY010000004.1"/>
</dbReference>
<evidence type="ECO:0000256" key="1">
    <source>
        <dbReference type="SAM" id="SignalP"/>
    </source>
</evidence>
<comment type="caution">
    <text evidence="2">The sequence shown here is derived from an EMBL/GenBank/DDBJ whole genome shotgun (WGS) entry which is preliminary data.</text>
</comment>
<keyword evidence="3" id="KW-1185">Reference proteome</keyword>
<evidence type="ECO:0000313" key="3">
    <source>
        <dbReference type="Proteomes" id="UP001597201"/>
    </source>
</evidence>
<evidence type="ECO:0008006" key="4">
    <source>
        <dbReference type="Google" id="ProtNLM"/>
    </source>
</evidence>
<feature type="chain" id="PRO_5046558326" description="Erythromycin esterase family protein" evidence="1">
    <location>
        <begin position="23"/>
        <end position="399"/>
    </location>
</feature>
<accession>A0ABW3Y4C7</accession>
<dbReference type="EMBL" id="JBHTMY010000004">
    <property type="protein sequence ID" value="MFD1316733.1"/>
    <property type="molecule type" value="Genomic_DNA"/>
</dbReference>
<gene>
    <name evidence="2" type="ORF">ACFQ39_13995</name>
</gene>
<sequence length="399" mass="46672">MKILKILHVALLLCCWSQYLLAQDSLLLDVIYKNHKIFKLENKQFSGEGWDFIKEKVITRRNILIGEDHFSNEIPLFVKSLSDVTSFDNFYIEVDPYSTRIIEKSLTEYTEEQRQAFNNKYGELFSFYSFQPEYDLLHHLSNLGTKILGSDQVVMFADQLIFQDMITTTTNAKAKIIYTKIMEQSKLYLEKFHKVTKNPMTMYFMTPNFGEDLAQLEQLDLSETENQIIADMKKSITIYKEQNHSLRIKLILNQLMKDYPIWKDSKNLFKYGANHMTRGESFLTVYDVGNMVANITKSNYQESFHMMIVGESGMTGSIFKSFPPNPVDTESGFYLSYLKPFFNITEGEEWYMFDLEPIRKMIERDKLKIDNINLIRAIKGYDILVIIPELTPAKLLGQQ</sequence>
<evidence type="ECO:0000313" key="2">
    <source>
        <dbReference type="EMBL" id="MFD1316733.1"/>
    </source>
</evidence>
<keyword evidence="1" id="KW-0732">Signal</keyword>